<reference evidence="3 4" key="1">
    <citation type="journal article" date="2022" name="Front. Cell. Infect. Microbiol.">
        <title>The Genomes of Two Strains of Taenia crassiceps the Animal Model for the Study of Human Cysticercosis.</title>
        <authorList>
            <person name="Bobes R.J."/>
            <person name="Estrada K."/>
            <person name="Rios-Valencia D.G."/>
            <person name="Calderon-Gallegos A."/>
            <person name="de la Torre P."/>
            <person name="Carrero J.C."/>
            <person name="Sanchez-Flores A."/>
            <person name="Laclette J.P."/>
        </authorList>
    </citation>
    <scope>NUCLEOTIDE SEQUENCE [LARGE SCALE GENOMIC DNA]</scope>
    <source>
        <strain evidence="3">WFUcys</strain>
    </source>
</reference>
<gene>
    <name evidence="3" type="ORF">TcWFU_009833</name>
</gene>
<feature type="compositionally biased region" description="Polar residues" evidence="1">
    <location>
        <begin position="174"/>
        <end position="214"/>
    </location>
</feature>
<feature type="region of interest" description="Disordered" evidence="1">
    <location>
        <begin position="253"/>
        <end position="295"/>
    </location>
</feature>
<evidence type="ECO:0000313" key="4">
    <source>
        <dbReference type="Proteomes" id="UP001651158"/>
    </source>
</evidence>
<dbReference type="SUPFAM" id="SSF55315">
    <property type="entry name" value="L30e-like"/>
    <property type="match status" value="1"/>
</dbReference>
<dbReference type="EMBL" id="JAKROA010000002">
    <property type="protein sequence ID" value="KAL5110980.1"/>
    <property type="molecule type" value="Genomic_DNA"/>
</dbReference>
<evidence type="ECO:0000313" key="3">
    <source>
        <dbReference type="EMBL" id="KAL5110980.1"/>
    </source>
</evidence>
<dbReference type="Proteomes" id="UP001651158">
    <property type="component" value="Unassembled WGS sequence"/>
</dbReference>
<accession>A0ABR4QNL7</accession>
<evidence type="ECO:0000256" key="1">
    <source>
        <dbReference type="SAM" id="MobiDB-lite"/>
    </source>
</evidence>
<protein>
    <recommendedName>
        <fullName evidence="2">Ribosomal protein eL8/eL30/eS12/Gadd45 domain-containing protein</fullName>
    </recommendedName>
</protein>
<organism evidence="3 4">
    <name type="scientific">Taenia crassiceps</name>
    <dbReference type="NCBI Taxonomy" id="6207"/>
    <lineage>
        <taxon>Eukaryota</taxon>
        <taxon>Metazoa</taxon>
        <taxon>Spiralia</taxon>
        <taxon>Lophotrochozoa</taxon>
        <taxon>Platyhelminthes</taxon>
        <taxon>Cestoda</taxon>
        <taxon>Eucestoda</taxon>
        <taxon>Cyclophyllidea</taxon>
        <taxon>Taeniidae</taxon>
        <taxon>Taenia</taxon>
    </lineage>
</organism>
<dbReference type="Pfam" id="PF01248">
    <property type="entry name" value="Ribosomal_L7Ae"/>
    <property type="match status" value="1"/>
</dbReference>
<feature type="compositionally biased region" description="Basic residues" evidence="1">
    <location>
        <begin position="407"/>
        <end position="422"/>
    </location>
</feature>
<dbReference type="Gene3D" id="3.30.1330.30">
    <property type="match status" value="1"/>
</dbReference>
<dbReference type="InterPro" id="IPR004038">
    <property type="entry name" value="Ribosomal_eL8/eL30/eS12/Gad45"/>
</dbReference>
<sequence length="699" mass="78066">MDILKIGTRLARISEIVIEFIQMNFPYGGPHCPSVPLQQYIITTQISGQPYICNHPNWYLQPAVYPLPAAECYLPLLFNGVDMSNSTLPMPSSFQTKEVEPCTPSSRTSKLDQLRTNDINNKMNGRSHTMLPKSRAPAVSLISDSKVRLSHVPQSDDLWLPSSASFPGVHDTGSRSTFISPNASNLGSPQSHSSEATSFDNQFKNEPASPNITRASRERNKYPDVVRRVNEASDEQRYIDDITEHLGQRLQLCGPEPSIPSPQPPLEVVASTDSNLESKRSKKRRRARFDLSQHPPQVKVETTFMGPKRQETVKSESRPLRMGDPTSWAAVAAAPPNLKTPEVRVLKRTELLPTTSTVIAGTSSPSRMRKRALRAQCNPRHGGHLTDLMKERMLLRYRSLLAQTTAPKRRGKERLTPKRKPHSHLKAGILGDRLVRRMSRQQAQPCEGQSTLAEDACTVVKIVLPSMPDLEALVEEMVKKLAEFHDRAYKQTADAPAKRKNTRRIVCGFHEVIKSLKLNKLKFLIIAGDLEKGAYEIEETRANQPEAASLPKKSNALAKTLRQAVDMARERGCPVMLAFKRRYLQKLCHKGAPSTLDGGAGINRDGVLNVHRSDIEHQSADWKVEEKVQQQCCHQLGGFGGLCRRGSELSPRGMLLAWKRSEDSPNKNLLQLVSKSGKSGVILCLRTLLIEQARFGWIL</sequence>
<feature type="region of interest" description="Disordered" evidence="1">
    <location>
        <begin position="403"/>
        <end position="422"/>
    </location>
</feature>
<evidence type="ECO:0000259" key="2">
    <source>
        <dbReference type="Pfam" id="PF01248"/>
    </source>
</evidence>
<name>A0ABR4QNL7_9CEST</name>
<feature type="region of interest" description="Disordered" evidence="1">
    <location>
        <begin position="170"/>
        <end position="215"/>
    </location>
</feature>
<comment type="caution">
    <text evidence="3">The sequence shown here is derived from an EMBL/GenBank/DDBJ whole genome shotgun (WGS) entry which is preliminary data.</text>
</comment>
<dbReference type="InterPro" id="IPR029064">
    <property type="entry name" value="Ribosomal_eL30-like_sf"/>
</dbReference>
<proteinExistence type="predicted"/>
<keyword evidence="4" id="KW-1185">Reference proteome</keyword>
<feature type="domain" description="Ribosomal protein eL8/eL30/eS12/Gadd45" evidence="2">
    <location>
        <begin position="494"/>
        <end position="536"/>
    </location>
</feature>